<dbReference type="AlphaFoldDB" id="A0AAF3ES51"/>
<feature type="region of interest" description="Disordered" evidence="1">
    <location>
        <begin position="193"/>
        <end position="216"/>
    </location>
</feature>
<protein>
    <submittedName>
        <fullName evidence="4">Syndecan</fullName>
    </submittedName>
</protein>
<evidence type="ECO:0000313" key="4">
    <source>
        <dbReference type="WBParaSite" id="MBELARI_LOCUS16949"/>
    </source>
</evidence>
<evidence type="ECO:0000313" key="3">
    <source>
        <dbReference type="Proteomes" id="UP000887575"/>
    </source>
</evidence>
<proteinExistence type="predicted"/>
<dbReference type="Proteomes" id="UP000887575">
    <property type="component" value="Unassembled WGS sequence"/>
</dbReference>
<reference evidence="4" key="1">
    <citation type="submission" date="2024-02" db="UniProtKB">
        <authorList>
            <consortium name="WormBaseParasite"/>
        </authorList>
    </citation>
    <scope>IDENTIFICATION</scope>
</reference>
<evidence type="ECO:0000256" key="2">
    <source>
        <dbReference type="SAM" id="Phobius"/>
    </source>
</evidence>
<evidence type="ECO:0000256" key="1">
    <source>
        <dbReference type="SAM" id="MobiDB-lite"/>
    </source>
</evidence>
<sequence>MSELFSFNAEVDCEDQPYGVLAQYAPCDEQPACEHVYCYEDVRCLLARTTAPILSGCRSTTGRDLYCVCPYQATEEAPPVLKSLFSHFFKMADNATSTLSTIARSNVVADQTTTTATSSATSALTSITTELSRVFAAAETTTKADKSGGGLGGGAIAGIVIGILVLFALIAIAIFVGMRYMKDRRKNHGEYRPQWEEEHHAKDLPHLTPPNIEGLI</sequence>
<feature type="transmembrane region" description="Helical" evidence="2">
    <location>
        <begin position="151"/>
        <end position="176"/>
    </location>
</feature>
<dbReference type="PANTHER" id="PTHR16861:SF4">
    <property type="entry name" value="SH3 DOMAIN PROTEIN (AFU_ORTHOLOGUE AFUA_1G13610)"/>
    <property type="match status" value="1"/>
</dbReference>
<keyword evidence="2" id="KW-1133">Transmembrane helix</keyword>
<dbReference type="PANTHER" id="PTHR16861">
    <property type="entry name" value="GLYCOPROTEIN 38"/>
    <property type="match status" value="1"/>
</dbReference>
<keyword evidence="2" id="KW-0472">Membrane</keyword>
<name>A0AAF3ES51_9BILA</name>
<dbReference type="WBParaSite" id="MBELARI_LOCUS16949">
    <property type="protein sequence ID" value="MBELARI_LOCUS16949"/>
    <property type="gene ID" value="MBELARI_LOCUS16949"/>
</dbReference>
<keyword evidence="2" id="KW-0812">Transmembrane</keyword>
<keyword evidence="3" id="KW-1185">Reference proteome</keyword>
<accession>A0AAF3ES51</accession>
<organism evidence="3 4">
    <name type="scientific">Mesorhabditis belari</name>
    <dbReference type="NCBI Taxonomy" id="2138241"/>
    <lineage>
        <taxon>Eukaryota</taxon>
        <taxon>Metazoa</taxon>
        <taxon>Ecdysozoa</taxon>
        <taxon>Nematoda</taxon>
        <taxon>Chromadorea</taxon>
        <taxon>Rhabditida</taxon>
        <taxon>Rhabditina</taxon>
        <taxon>Rhabditomorpha</taxon>
        <taxon>Rhabditoidea</taxon>
        <taxon>Rhabditidae</taxon>
        <taxon>Mesorhabditinae</taxon>
        <taxon>Mesorhabditis</taxon>
    </lineage>
</organism>
<feature type="compositionally biased region" description="Basic and acidic residues" evidence="1">
    <location>
        <begin position="193"/>
        <end position="205"/>
    </location>
</feature>